<comment type="caution">
    <text evidence="1">The sequence shown here is derived from an EMBL/GenBank/DDBJ whole genome shotgun (WGS) entry which is preliminary data.</text>
</comment>
<dbReference type="Proteomes" id="UP001176429">
    <property type="component" value="Unassembled WGS sequence"/>
</dbReference>
<protein>
    <recommendedName>
        <fullName evidence="3">Right handed beta helix domain-containing protein</fullName>
    </recommendedName>
</protein>
<sequence>MYHTTGSLGSTVFGIAVVGNATGATISGNTIGGAAADAAVSVCADFRLPAR</sequence>
<gene>
    <name evidence="1" type="ORF">Q5H93_22200</name>
</gene>
<reference evidence="1" key="1">
    <citation type="submission" date="2023-07" db="EMBL/GenBank/DDBJ databases">
        <authorList>
            <person name="Kim M.K."/>
        </authorList>
    </citation>
    <scope>NUCLEOTIDE SEQUENCE</scope>
    <source>
        <strain evidence="1">ASUV-10-1</strain>
    </source>
</reference>
<proteinExistence type="predicted"/>
<evidence type="ECO:0000313" key="2">
    <source>
        <dbReference type="Proteomes" id="UP001176429"/>
    </source>
</evidence>
<keyword evidence="2" id="KW-1185">Reference proteome</keyword>
<name>A0ABT9BKD3_9BACT</name>
<evidence type="ECO:0000313" key="1">
    <source>
        <dbReference type="EMBL" id="MDO7877467.1"/>
    </source>
</evidence>
<dbReference type="RefSeq" id="WP_305008901.1">
    <property type="nucleotide sequence ID" value="NZ_JAUQSY010000020.1"/>
</dbReference>
<evidence type="ECO:0008006" key="3">
    <source>
        <dbReference type="Google" id="ProtNLM"/>
    </source>
</evidence>
<accession>A0ABT9BKD3</accession>
<organism evidence="1 2">
    <name type="scientific">Hymenobacter aranciens</name>
    <dbReference type="NCBI Taxonomy" id="3063996"/>
    <lineage>
        <taxon>Bacteria</taxon>
        <taxon>Pseudomonadati</taxon>
        <taxon>Bacteroidota</taxon>
        <taxon>Cytophagia</taxon>
        <taxon>Cytophagales</taxon>
        <taxon>Hymenobacteraceae</taxon>
        <taxon>Hymenobacter</taxon>
    </lineage>
</organism>
<dbReference type="EMBL" id="JAUQSY010000020">
    <property type="protein sequence ID" value="MDO7877467.1"/>
    <property type="molecule type" value="Genomic_DNA"/>
</dbReference>